<evidence type="ECO:0000256" key="4">
    <source>
        <dbReference type="ARBA" id="ARBA00022989"/>
    </source>
</evidence>
<evidence type="ECO:0000256" key="6">
    <source>
        <dbReference type="SAM" id="SignalP"/>
    </source>
</evidence>
<evidence type="ECO:0000313" key="9">
    <source>
        <dbReference type="Proteomes" id="UP001597073"/>
    </source>
</evidence>
<dbReference type="SUPFAM" id="SSF49299">
    <property type="entry name" value="PKD domain"/>
    <property type="match status" value="6"/>
</dbReference>
<gene>
    <name evidence="8" type="ORF">ACFQZI_08500</name>
</gene>
<proteinExistence type="predicted"/>
<dbReference type="SMART" id="SM00089">
    <property type="entry name" value="PKD"/>
    <property type="match status" value="6"/>
</dbReference>
<evidence type="ECO:0000259" key="7">
    <source>
        <dbReference type="PROSITE" id="PS50093"/>
    </source>
</evidence>
<feature type="domain" description="PKD" evidence="7">
    <location>
        <begin position="1181"/>
        <end position="1232"/>
    </location>
</feature>
<dbReference type="InterPro" id="IPR000601">
    <property type="entry name" value="PKD_dom"/>
</dbReference>
<keyword evidence="5" id="KW-0472">Membrane</keyword>
<keyword evidence="9" id="KW-1185">Reference proteome</keyword>
<keyword evidence="2" id="KW-0812">Transmembrane</keyword>
<organism evidence="8 9">
    <name type="scientific">Mucilaginibacter lutimaris</name>
    <dbReference type="NCBI Taxonomy" id="931629"/>
    <lineage>
        <taxon>Bacteria</taxon>
        <taxon>Pseudomonadati</taxon>
        <taxon>Bacteroidota</taxon>
        <taxon>Sphingobacteriia</taxon>
        <taxon>Sphingobacteriales</taxon>
        <taxon>Sphingobacteriaceae</taxon>
        <taxon>Mucilaginibacter</taxon>
    </lineage>
</organism>
<dbReference type="InterPro" id="IPR013783">
    <property type="entry name" value="Ig-like_fold"/>
</dbReference>
<feature type="domain" description="PKD" evidence="7">
    <location>
        <begin position="569"/>
        <end position="628"/>
    </location>
</feature>
<feature type="domain" description="PKD" evidence="7">
    <location>
        <begin position="1551"/>
        <end position="1630"/>
    </location>
</feature>
<dbReference type="EMBL" id="JBHTIA010000003">
    <property type="protein sequence ID" value="MFD0764892.1"/>
    <property type="molecule type" value="Genomic_DNA"/>
</dbReference>
<dbReference type="PROSITE" id="PS50093">
    <property type="entry name" value="PKD"/>
    <property type="match status" value="4"/>
</dbReference>
<evidence type="ECO:0000256" key="1">
    <source>
        <dbReference type="ARBA" id="ARBA00004141"/>
    </source>
</evidence>
<comment type="subcellular location">
    <subcellularLocation>
        <location evidence="1">Membrane</location>
        <topology evidence="1">Multi-pass membrane protein</topology>
    </subcellularLocation>
</comment>
<dbReference type="PANTHER" id="PTHR46730:SF1">
    <property type="entry name" value="PLAT DOMAIN-CONTAINING PROTEIN"/>
    <property type="match status" value="1"/>
</dbReference>
<evidence type="ECO:0000256" key="5">
    <source>
        <dbReference type="ARBA" id="ARBA00023136"/>
    </source>
</evidence>
<dbReference type="InterPro" id="IPR045828">
    <property type="entry name" value="PKD_Bacteroidetes"/>
</dbReference>
<dbReference type="InterPro" id="IPR035986">
    <property type="entry name" value="PKD_dom_sf"/>
</dbReference>
<name>A0ABW2ZFD0_9SPHI</name>
<evidence type="ECO:0000256" key="3">
    <source>
        <dbReference type="ARBA" id="ARBA00022737"/>
    </source>
</evidence>
<keyword evidence="4" id="KW-1133">Transmembrane helix</keyword>
<dbReference type="CDD" id="cd00146">
    <property type="entry name" value="PKD"/>
    <property type="match status" value="1"/>
</dbReference>
<evidence type="ECO:0000313" key="8">
    <source>
        <dbReference type="EMBL" id="MFD0764892.1"/>
    </source>
</evidence>
<keyword evidence="3" id="KW-0677">Repeat</keyword>
<dbReference type="Pfam" id="PF19406">
    <property type="entry name" value="PKD_5"/>
    <property type="match status" value="2"/>
</dbReference>
<dbReference type="RefSeq" id="WP_377141094.1">
    <property type="nucleotide sequence ID" value="NZ_JBHTIA010000003.1"/>
</dbReference>
<evidence type="ECO:0000256" key="2">
    <source>
        <dbReference type="ARBA" id="ARBA00022692"/>
    </source>
</evidence>
<feature type="domain" description="PKD" evidence="7">
    <location>
        <begin position="1483"/>
        <end position="1529"/>
    </location>
</feature>
<dbReference type="Gene3D" id="2.60.40.10">
    <property type="entry name" value="Immunoglobulins"/>
    <property type="match status" value="7"/>
</dbReference>
<feature type="signal peptide" evidence="6">
    <location>
        <begin position="1"/>
        <end position="27"/>
    </location>
</feature>
<accession>A0ABW2ZFD0</accession>
<dbReference type="InterPro" id="IPR022409">
    <property type="entry name" value="PKD/Chitinase_dom"/>
</dbReference>
<reference evidence="9" key="1">
    <citation type="journal article" date="2019" name="Int. J. Syst. Evol. Microbiol.">
        <title>The Global Catalogue of Microorganisms (GCM) 10K type strain sequencing project: providing services to taxonomists for standard genome sequencing and annotation.</title>
        <authorList>
            <consortium name="The Broad Institute Genomics Platform"/>
            <consortium name="The Broad Institute Genome Sequencing Center for Infectious Disease"/>
            <person name="Wu L."/>
            <person name="Ma J."/>
        </authorList>
    </citation>
    <scope>NUCLEOTIDE SEQUENCE [LARGE SCALE GENOMIC DNA]</scope>
    <source>
        <strain evidence="9">CCUG 60742</strain>
    </source>
</reference>
<dbReference type="PANTHER" id="PTHR46730">
    <property type="entry name" value="POLYCYSTIN-1"/>
    <property type="match status" value="1"/>
</dbReference>
<comment type="caution">
    <text evidence="8">The sequence shown here is derived from an EMBL/GenBank/DDBJ whole genome shotgun (WGS) entry which is preliminary data.</text>
</comment>
<dbReference type="Pfam" id="PF18911">
    <property type="entry name" value="PKD_4"/>
    <property type="match status" value="2"/>
</dbReference>
<protein>
    <submittedName>
        <fullName evidence="8">PKD domain-containing protein</fullName>
    </submittedName>
</protein>
<feature type="chain" id="PRO_5047540988" evidence="6">
    <location>
        <begin position="28"/>
        <end position="1740"/>
    </location>
</feature>
<sequence>MGKTFIKALFILLLPLLVITAASSAQTITVGAVDAGPYGPGSSISVPFTVTGSCISNPANKFNLYLSNAAGTFGAGETLIGSYTGFYATFVNGIIPATAAGSNYRVQVRSTLPVINSASSNTFSISALPGLKAGASSNQINAAVDPDIFGSCVGSNNRNYTFTNTSDGGNPATATFFNELSQTSEGTIPLNGVFMAKAANYTVTVKTSNAAGITGTKSYQLINNVANNSFTITGNGSVCLGAGNTLEYNVDITGNTGIQNNYPGLIYNIKWGDGTASTFTLCQIIAANGKVSHAYITSSCGNVTNNQKNVFQIDIQPTSPYCTNLTQPVTTYAKVLAQPQNRFDAPVAACLGSPVTFSNNSIPGDDPNSTASDCRNIAATYTWLVDGVVVATGRPLTAPLTHTFTTSGNHDITLRFENNSGLCDAPDLTKQVCIQKAPVPNFTIPAIYCLTSGPLPVVNTSVVDEVCNTNTIYKWNLVSGPATGVTFAANAKTPNFTFTQAGVYQFRLDITTLSCGTVTGPVKEIIVNATPTVTLSPDADQCGKGVTLDFNPSATVTKTTLTGTAQPLPTTYVWTVASESGGTFSFANGTTANSQYPSITFNDYGTYTITATHTNSCGGPVSASQKITFVAAPTVSAGPPQNNICEGTPVNLSGTPGVGGLVTAVKWTSSTGGTFTTPNSPNATYTPSAADINAGQVLLTYTATTSLAAPCNQISSTVLITIVKKATVTSSNAQSVCSGGQFTYTIRSADPATTFTWTTALTSGTATGFGATGSGATINDVITNSTASDAVVTYTITPTLNGCTGTPFALKVTIQPLPVLTQPVPVDPEICSNQPANIPLNSNIASTTYTWTSTAGGPGISGNTNLTTASAVTGIQDVLVNTSALPGTVTYTVTPYNGTCAGTPKQVTITVKPLPKQSIPGPNESICAATTYTLKGNDPSPGIGQWTVTSGQTGVTFSGGGTSPNAVASGLIPGQVYKFTWTISAAPTCPSNSATVTITNDLQTVPGTTTGSTAVCAGSNNGTVTLTGYVGNIVRWERSIDGGINWLPIANTTPAQDYLNLTQTTQYRAVVQSGSCSIEVSTVSTVTVNQPVIASNAGPDQPVCNTPTVTLDGNDPLTFGGTWTQVAGPTAGVVITDPTNPKTTVTGLAGGNNYTFRWTINGTAPCASSSDDVDIIDRPDVPPNFTQNRISGCGPTTVQFTNTSPTFPGVIYAWDFGDGSPVSNEVSPIHTFQPDASGRDVIYIVKLTTTVNCTAQPPHTQKITIHPATPTPRIFPDKTTGCGGFTLTVENTSRANYVNFRYVLLDENGNIMQERQTSDSAYHAQFNVTAPLNPKTYKVKLIVTDFCGNTGESPSIDIKANPLDIKSGMFVTDYNNKCFPVIVNLHNNSTGGNNFQFHITSTDGFSQLVPVGLDGTIPYAFPKAGIYNISITASNSCGIATPTDPNDWRIDVFEKPRPDFKANTPSGGCGNLDVTFTNTTIPDASTQPEALAYEWDFGDGSPLGHQYSGFVHTYSAAGTYTVTLTATNTTTGCFDVIVKTNVITVYPKPIADFTASPGFTTAIPNYRFTFTDATTMSKPVKWDWDFGDGQTATGRNVNHTYGDVGKFNVTLNIVDDKGCTSTITKAVEITGTPGFLFLPNAFQPSGDVTDLQRFMAKGSGIAKWQLQIFNNWGQLIWQTTALGGNGEPTEGWDGTFKGAPVQQGVYVWQASATFINGTEWKGMSYNGSLPKRSGYIHLLR</sequence>
<keyword evidence="6" id="KW-0732">Signal</keyword>
<dbReference type="Proteomes" id="UP001597073">
    <property type="component" value="Unassembled WGS sequence"/>
</dbReference>